<organism evidence="12 13">
    <name type="scientific">Seiridium cardinale</name>
    <dbReference type="NCBI Taxonomy" id="138064"/>
    <lineage>
        <taxon>Eukaryota</taxon>
        <taxon>Fungi</taxon>
        <taxon>Dikarya</taxon>
        <taxon>Ascomycota</taxon>
        <taxon>Pezizomycotina</taxon>
        <taxon>Sordariomycetes</taxon>
        <taxon>Xylariomycetidae</taxon>
        <taxon>Amphisphaeriales</taxon>
        <taxon>Sporocadaceae</taxon>
        <taxon>Seiridium</taxon>
    </lineage>
</organism>
<comment type="subunit">
    <text evidence="9">Component of the Mediator complex.</text>
</comment>
<dbReference type="Pfam" id="PF11635">
    <property type="entry name" value="Med16_N"/>
    <property type="match status" value="1"/>
</dbReference>
<evidence type="ECO:0000256" key="9">
    <source>
        <dbReference type="RuleBase" id="RU364149"/>
    </source>
</evidence>
<reference evidence="12 13" key="1">
    <citation type="submission" date="2024-02" db="EMBL/GenBank/DDBJ databases">
        <title>First draft genome assembly of two strains of Seiridium cardinale.</title>
        <authorList>
            <person name="Emiliani G."/>
            <person name="Scali E."/>
        </authorList>
    </citation>
    <scope>NUCLEOTIDE SEQUENCE [LARGE SCALE GENOMIC DNA]</scope>
    <source>
        <strain evidence="12 13">BM-138-000479</strain>
    </source>
</reference>
<comment type="caution">
    <text evidence="12">The sequence shown here is derived from an EMBL/GenBank/DDBJ whole genome shotgun (WGS) entry which is preliminary data.</text>
</comment>
<evidence type="ECO:0000256" key="2">
    <source>
        <dbReference type="ARBA" id="ARBA00006543"/>
    </source>
</evidence>
<feature type="domain" description="Mediator complex subunit Med16 N-terminal" evidence="10">
    <location>
        <begin position="150"/>
        <end position="476"/>
    </location>
</feature>
<evidence type="ECO:0000256" key="6">
    <source>
        <dbReference type="ARBA" id="ARBA00023163"/>
    </source>
</evidence>
<dbReference type="Pfam" id="PF20719">
    <property type="entry name" value="Med16_C"/>
    <property type="match status" value="1"/>
</dbReference>
<evidence type="ECO:0000256" key="5">
    <source>
        <dbReference type="ARBA" id="ARBA00023159"/>
    </source>
</evidence>
<dbReference type="Proteomes" id="UP001465668">
    <property type="component" value="Unassembled WGS sequence"/>
</dbReference>
<evidence type="ECO:0000256" key="1">
    <source>
        <dbReference type="ARBA" id="ARBA00004123"/>
    </source>
</evidence>
<evidence type="ECO:0000313" key="13">
    <source>
        <dbReference type="Proteomes" id="UP001465668"/>
    </source>
</evidence>
<evidence type="ECO:0000256" key="8">
    <source>
        <dbReference type="ARBA" id="ARBA00032015"/>
    </source>
</evidence>
<comment type="similarity">
    <text evidence="2 9">Belongs to the Mediator complex subunit 16 family.</text>
</comment>
<dbReference type="InterPro" id="IPR048339">
    <property type="entry name" value="Mediator_Med16_C"/>
</dbReference>
<keyword evidence="7 9" id="KW-0539">Nucleus</keyword>
<dbReference type="PANTHER" id="PTHR13224">
    <property type="entry name" value="THYROID HORMONE RECEPTOR-ASSOCIATED PROTEIN-RELATED"/>
    <property type="match status" value="1"/>
</dbReference>
<dbReference type="InterPro" id="IPR021665">
    <property type="entry name" value="Mediator_Med16_N"/>
</dbReference>
<dbReference type="EMBL" id="JARVKM010000024">
    <property type="protein sequence ID" value="KAK9777004.1"/>
    <property type="molecule type" value="Genomic_DNA"/>
</dbReference>
<evidence type="ECO:0000256" key="7">
    <source>
        <dbReference type="ARBA" id="ARBA00023242"/>
    </source>
</evidence>
<evidence type="ECO:0000256" key="4">
    <source>
        <dbReference type="ARBA" id="ARBA00023015"/>
    </source>
</evidence>
<evidence type="ECO:0000259" key="11">
    <source>
        <dbReference type="Pfam" id="PF20719"/>
    </source>
</evidence>
<protein>
    <recommendedName>
        <fullName evidence="3 9">Mediator of RNA polymerase II transcription subunit 16</fullName>
    </recommendedName>
    <alternativeName>
        <fullName evidence="8 9">Mediator complex subunit 16</fullName>
    </alternativeName>
</protein>
<dbReference type="PANTHER" id="PTHR13224:SF6">
    <property type="entry name" value="MEDIATOR OF RNA POLYMERASE II TRANSCRIPTION SUBUNIT 16"/>
    <property type="match status" value="1"/>
</dbReference>
<accession>A0ABR2XT65</accession>
<evidence type="ECO:0000259" key="10">
    <source>
        <dbReference type="Pfam" id="PF11635"/>
    </source>
</evidence>
<keyword evidence="5 9" id="KW-0010">Activator</keyword>
<keyword evidence="4 9" id="KW-0805">Transcription regulation</keyword>
<keyword evidence="6 9" id="KW-0804">Transcription</keyword>
<comment type="function">
    <text evidence="9">Component of the Mediator complex, a coactivator involved in the regulated transcription of nearly all RNA polymerase II-dependent genes. Mediator functions as a bridge to convey information from gene-specific regulatory proteins to the basal RNA polymerase II transcription machinery. Mediator is recruited to promoters by direct interactions with regulatory proteins and serves as a scaffold for the assembly of a functional preinitiation complex with RNA polymerase II and the general transcription factors.</text>
</comment>
<keyword evidence="13" id="KW-1185">Reference proteome</keyword>
<proteinExistence type="inferred from homology"/>
<gene>
    <name evidence="9" type="primary">MED16</name>
    <name evidence="12" type="ORF">SCAR479_06405</name>
</gene>
<evidence type="ECO:0000313" key="12">
    <source>
        <dbReference type="EMBL" id="KAK9777004.1"/>
    </source>
</evidence>
<sequence>MPLILDDHMAAPADMQVDLGVDDLFGDGGMNLQTRPSKRLLQRINELRSRGSCQALAWSKTGTIASIAPDGRSLELRYIRAHPKDASWGLSEATTFVPDGDLSGGPIVHLSWAPTQTSDLAIIDTVGRVSVVNFPTNVNRPATLRKWDADSTDDLNAVVGTYWLNTLPTHRNQKANPLHAPAVKEGNGNGYNYETALHVSNAPFHPNPSRSALFCVTTNGALKMFWTQNNNKIMETSLELESIASSDDLVTHAAMASDTRSKCMWVVLATSSKQLQLVQISLAWGLTAQENMKGPIAATQPLNPSLRGKQVAVSSWLPGNATDSPLDPLMTQISCLEFLPAAYDPANKAWLWPVILTVRSFVPTPDTPYNQEAQSIIDRWEVTTDQPQALHPAFENLGSRRNSVGGAPSPALRLKRLDPLIVNKVVIGIGLVRLNTAVCFTYSDGTVEYRERTTLNMLWTDTSLDRINSIHEAGFTHSGESSCLQTAVSPTLCSLVQVSEDNSVKWHSLTYTLADLGSASDAQYHAAVAALTISIGQAAASNNNVDDVLAVARQFVGKTRFPADLLTEMVRMMRVQVDYSEEAHHDSLVRNQLLQLCLSTLNHLGWNGEFQARGFRSKMAMFALNLRNIVILIAIANSVPANMKHMTPLDEPEVVDALAGCCRWSINLLCWIVDSLFCLLNDQKFQELLAPAKFSEMTPYLLAKNDIALHMILSSPTRGLLSAVCRRMQHLHTISLKAINYWETRDTSSTNAPPPALQAAYQKMLRNTSSPLINVSKFDELLSTVGKNIKQQYTEQFAQFGIRALEAAKKTNPNPPKNIAEEAVKRAQMHCELTMLLGDRPPGPLLPVLKKFFETDLPQFRADCKPSELFFANYDLLEVDDEPKILATRRQRASKVDLFKRVEISRGRKITNTTGDPVVVDWRRCIRCASVMEDVAAFASAKPGIMFVLSQQRNCCCGGRLAILEKDKLVG</sequence>
<name>A0ABR2XT65_9PEZI</name>
<feature type="domain" description="Mediator complex subunit 16 C-terminal" evidence="11">
    <location>
        <begin position="858"/>
        <end position="961"/>
    </location>
</feature>
<evidence type="ECO:0000256" key="3">
    <source>
        <dbReference type="ARBA" id="ARBA00019614"/>
    </source>
</evidence>
<dbReference type="InterPro" id="IPR048338">
    <property type="entry name" value="Mediator_Med16"/>
</dbReference>
<comment type="subcellular location">
    <subcellularLocation>
        <location evidence="1 9">Nucleus</location>
    </subcellularLocation>
</comment>